<reference evidence="4" key="1">
    <citation type="submission" date="2022-03" db="EMBL/GenBank/DDBJ databases">
        <authorList>
            <person name="Lindestad O."/>
        </authorList>
    </citation>
    <scope>NUCLEOTIDE SEQUENCE</scope>
</reference>
<evidence type="ECO:0000259" key="3">
    <source>
        <dbReference type="Pfam" id="PF21343"/>
    </source>
</evidence>
<evidence type="ECO:0000256" key="1">
    <source>
        <dbReference type="ARBA" id="ARBA00022946"/>
    </source>
</evidence>
<comment type="caution">
    <text evidence="4">The sequence shown here is derived from an EMBL/GenBank/DDBJ whole genome shotgun (WGS) entry which is preliminary data.</text>
</comment>
<dbReference type="AlphaFoldDB" id="A0A8S4QWH3"/>
<evidence type="ECO:0000256" key="2">
    <source>
        <dbReference type="ARBA" id="ARBA00023002"/>
    </source>
</evidence>
<evidence type="ECO:0000313" key="5">
    <source>
        <dbReference type="Proteomes" id="UP000838756"/>
    </source>
</evidence>
<dbReference type="Gene3D" id="1.20.140.10">
    <property type="entry name" value="Butyryl-CoA Dehydrogenase, subunit A, domain 3"/>
    <property type="match status" value="1"/>
</dbReference>
<dbReference type="GO" id="GO:0016491">
    <property type="term" value="F:oxidoreductase activity"/>
    <property type="evidence" value="ECO:0007669"/>
    <property type="project" value="UniProtKB-KW"/>
</dbReference>
<keyword evidence="2" id="KW-0560">Oxidoreductase</keyword>
<dbReference type="Proteomes" id="UP000838756">
    <property type="component" value="Unassembled WGS sequence"/>
</dbReference>
<evidence type="ECO:0000313" key="4">
    <source>
        <dbReference type="EMBL" id="CAH2217532.1"/>
    </source>
</evidence>
<sequence length="94" mass="10654">ELSRLAEAATEILVMTAVLGRASRAYCIGLRNGETEMKLAAVFVESTKDRVKKLLLEVNDGEYLNLDFFRLQFGKKVLEANDFVVEKPTARVFW</sequence>
<dbReference type="Pfam" id="PF21343">
    <property type="entry name" value="ACAD9-ACADV_C"/>
    <property type="match status" value="1"/>
</dbReference>
<keyword evidence="5" id="KW-1185">Reference proteome</keyword>
<proteinExistence type="predicted"/>
<dbReference type="EMBL" id="CAKXAJ010018237">
    <property type="protein sequence ID" value="CAH2217532.1"/>
    <property type="molecule type" value="Genomic_DNA"/>
</dbReference>
<accession>A0A8S4QWH3</accession>
<gene>
    <name evidence="4" type="primary">jg25618</name>
    <name evidence="4" type="ORF">PAEG_LOCUS5421</name>
</gene>
<protein>
    <submittedName>
        <fullName evidence="4">Jg25618 protein</fullName>
    </submittedName>
</protein>
<name>A0A8S4QWH3_9NEOP</name>
<organism evidence="4 5">
    <name type="scientific">Pararge aegeria aegeria</name>
    <dbReference type="NCBI Taxonomy" id="348720"/>
    <lineage>
        <taxon>Eukaryota</taxon>
        <taxon>Metazoa</taxon>
        <taxon>Ecdysozoa</taxon>
        <taxon>Arthropoda</taxon>
        <taxon>Hexapoda</taxon>
        <taxon>Insecta</taxon>
        <taxon>Pterygota</taxon>
        <taxon>Neoptera</taxon>
        <taxon>Endopterygota</taxon>
        <taxon>Lepidoptera</taxon>
        <taxon>Glossata</taxon>
        <taxon>Ditrysia</taxon>
        <taxon>Papilionoidea</taxon>
        <taxon>Nymphalidae</taxon>
        <taxon>Satyrinae</taxon>
        <taxon>Satyrini</taxon>
        <taxon>Parargina</taxon>
        <taxon>Pararge</taxon>
    </lineage>
</organism>
<feature type="non-terminal residue" evidence="4">
    <location>
        <position position="1"/>
    </location>
</feature>
<dbReference type="OrthoDB" id="354at2759"/>
<dbReference type="InterPro" id="IPR049448">
    <property type="entry name" value="ACAD9/ACADV-like_C"/>
</dbReference>
<keyword evidence="1" id="KW-0809">Transit peptide</keyword>
<feature type="domain" description="ACAD9/ACADV-like C-terminal" evidence="3">
    <location>
        <begin position="2"/>
        <end position="79"/>
    </location>
</feature>